<name>A0A2T5IPZ7_9LACT</name>
<feature type="active site" description="Proton donor/acceptor" evidence="2">
    <location>
        <position position="121"/>
    </location>
</feature>
<proteinExistence type="predicted"/>
<dbReference type="Gene3D" id="2.40.260.10">
    <property type="entry name" value="Sortase"/>
    <property type="match status" value="1"/>
</dbReference>
<dbReference type="OrthoDB" id="165822at2"/>
<dbReference type="InterPro" id="IPR053525">
    <property type="entry name" value="Sortase_D"/>
</dbReference>
<dbReference type="NCBIfam" id="TIGR01076">
    <property type="entry name" value="sortase_fam"/>
    <property type="match status" value="1"/>
</dbReference>
<dbReference type="EMBL" id="QAOM01000002">
    <property type="protein sequence ID" value="PTQ85902.1"/>
    <property type="molecule type" value="Genomic_DNA"/>
</dbReference>
<evidence type="ECO:0000313" key="4">
    <source>
        <dbReference type="Proteomes" id="UP000244161"/>
    </source>
</evidence>
<evidence type="ECO:0000313" key="3">
    <source>
        <dbReference type="EMBL" id="PTQ85902.1"/>
    </source>
</evidence>
<dbReference type="Pfam" id="PF04203">
    <property type="entry name" value="Sortase"/>
    <property type="match status" value="1"/>
</dbReference>
<accession>A0A2T5IPZ7</accession>
<dbReference type="InterPro" id="IPR023365">
    <property type="entry name" value="Sortase_dom-sf"/>
</dbReference>
<gene>
    <name evidence="3" type="ORF">C8U37_1025</name>
</gene>
<dbReference type="InterPro" id="IPR041999">
    <property type="entry name" value="Sortase_D_1"/>
</dbReference>
<dbReference type="NCBIfam" id="NF033746">
    <property type="entry name" value="class_D_sortase"/>
    <property type="match status" value="1"/>
</dbReference>
<sequence length="204" mass="22579">MKRLIGFSIIGVGLALVSLSLYEFYETKTGTEKALAIAKTVIASQPEVQKDSEGQPIAQDYQPIAQNYQQDDVIGILTIPKLDETYPIIEGTEEEMLAKGVGHYPTTALPGEKEQILLSGHRGTVFQRLGELIAGDRFIVDMGYGKFEYEMREAQIVAADDTTVIKPRGEEVLTLSTCYPFRYIGSAPDRYIIYAYPVTANATE</sequence>
<evidence type="ECO:0000256" key="1">
    <source>
        <dbReference type="ARBA" id="ARBA00022801"/>
    </source>
</evidence>
<dbReference type="Proteomes" id="UP000244161">
    <property type="component" value="Unassembled WGS sequence"/>
</dbReference>
<evidence type="ECO:0000256" key="2">
    <source>
        <dbReference type="PIRSR" id="PIRSR605754-1"/>
    </source>
</evidence>
<organism evidence="3 4">
    <name type="scientific">Trichococcus patagoniensis</name>
    <dbReference type="NCBI Taxonomy" id="382641"/>
    <lineage>
        <taxon>Bacteria</taxon>
        <taxon>Bacillati</taxon>
        <taxon>Bacillota</taxon>
        <taxon>Bacilli</taxon>
        <taxon>Lactobacillales</taxon>
        <taxon>Carnobacteriaceae</taxon>
        <taxon>Trichococcus</taxon>
    </lineage>
</organism>
<reference evidence="3 4" key="1">
    <citation type="submission" date="2018-04" db="EMBL/GenBank/DDBJ databases">
        <title>Genomic Encyclopedia of Archaeal and Bacterial Type Strains, Phase II (KMG-II): from individual species to whole genera.</title>
        <authorList>
            <person name="Goeker M."/>
        </authorList>
    </citation>
    <scope>NUCLEOTIDE SEQUENCE [LARGE SCALE GENOMIC DNA]</scope>
    <source>
        <strain evidence="3 4">DSM 18806</strain>
    </source>
</reference>
<keyword evidence="4" id="KW-1185">Reference proteome</keyword>
<dbReference type="InterPro" id="IPR005754">
    <property type="entry name" value="Sortase"/>
</dbReference>
<dbReference type="SUPFAM" id="SSF63817">
    <property type="entry name" value="Sortase"/>
    <property type="match status" value="1"/>
</dbReference>
<protein>
    <submittedName>
        <fullName evidence="3">Sortase A</fullName>
    </submittedName>
</protein>
<keyword evidence="1" id="KW-0378">Hydrolase</keyword>
<feature type="active site" description="Acyl-thioester intermediate" evidence="2">
    <location>
        <position position="178"/>
    </location>
</feature>
<dbReference type="AlphaFoldDB" id="A0A2T5IPZ7"/>
<dbReference type="GO" id="GO:0016787">
    <property type="term" value="F:hydrolase activity"/>
    <property type="evidence" value="ECO:0007669"/>
    <property type="project" value="UniProtKB-KW"/>
</dbReference>
<dbReference type="CDD" id="cd05828">
    <property type="entry name" value="Sortase_D_1"/>
    <property type="match status" value="1"/>
</dbReference>
<comment type="caution">
    <text evidence="3">The sequence shown here is derived from an EMBL/GenBank/DDBJ whole genome shotgun (WGS) entry which is preliminary data.</text>
</comment>
<dbReference type="RefSeq" id="WP_108031499.1">
    <property type="nucleotide sequence ID" value="NZ_QAOM01000002.1"/>
</dbReference>